<accession>A0A9P8UYT9</accession>
<evidence type="ECO:0000256" key="1">
    <source>
        <dbReference type="SAM" id="MobiDB-lite"/>
    </source>
</evidence>
<protein>
    <submittedName>
        <fullName evidence="2">Uncharacterized protein</fullName>
    </submittedName>
</protein>
<evidence type="ECO:0000313" key="2">
    <source>
        <dbReference type="EMBL" id="KAH6660697.1"/>
    </source>
</evidence>
<reference evidence="2" key="1">
    <citation type="journal article" date="2021" name="Nat. Commun.">
        <title>Genetic determinants of endophytism in the Arabidopsis root mycobiome.</title>
        <authorList>
            <person name="Mesny F."/>
            <person name="Miyauchi S."/>
            <person name="Thiergart T."/>
            <person name="Pickel B."/>
            <person name="Atanasova L."/>
            <person name="Karlsson M."/>
            <person name="Huettel B."/>
            <person name="Barry K.W."/>
            <person name="Haridas S."/>
            <person name="Chen C."/>
            <person name="Bauer D."/>
            <person name="Andreopoulos W."/>
            <person name="Pangilinan J."/>
            <person name="LaButti K."/>
            <person name="Riley R."/>
            <person name="Lipzen A."/>
            <person name="Clum A."/>
            <person name="Drula E."/>
            <person name="Henrissat B."/>
            <person name="Kohler A."/>
            <person name="Grigoriev I.V."/>
            <person name="Martin F.M."/>
            <person name="Hacquard S."/>
        </authorList>
    </citation>
    <scope>NUCLEOTIDE SEQUENCE</scope>
    <source>
        <strain evidence="2">MPI-SDFR-AT-0073</strain>
    </source>
</reference>
<name>A0A9P8UYT9_9PEZI</name>
<dbReference type="RefSeq" id="XP_045964828.1">
    <property type="nucleotide sequence ID" value="XM_046099290.1"/>
</dbReference>
<proteinExistence type="predicted"/>
<evidence type="ECO:0000313" key="3">
    <source>
        <dbReference type="Proteomes" id="UP000758603"/>
    </source>
</evidence>
<dbReference type="Proteomes" id="UP000758603">
    <property type="component" value="Unassembled WGS sequence"/>
</dbReference>
<keyword evidence="3" id="KW-1185">Reference proteome</keyword>
<organism evidence="2 3">
    <name type="scientific">Truncatella angustata</name>
    <dbReference type="NCBI Taxonomy" id="152316"/>
    <lineage>
        <taxon>Eukaryota</taxon>
        <taxon>Fungi</taxon>
        <taxon>Dikarya</taxon>
        <taxon>Ascomycota</taxon>
        <taxon>Pezizomycotina</taxon>
        <taxon>Sordariomycetes</taxon>
        <taxon>Xylariomycetidae</taxon>
        <taxon>Amphisphaeriales</taxon>
        <taxon>Sporocadaceae</taxon>
        <taxon>Truncatella</taxon>
    </lineage>
</organism>
<gene>
    <name evidence="2" type="ORF">BKA67DRAFT_530786</name>
</gene>
<feature type="region of interest" description="Disordered" evidence="1">
    <location>
        <begin position="84"/>
        <end position="118"/>
    </location>
</feature>
<comment type="caution">
    <text evidence="2">The sequence shown here is derived from an EMBL/GenBank/DDBJ whole genome shotgun (WGS) entry which is preliminary data.</text>
</comment>
<sequence length="175" mass="18432">MSPTCTLPFSDRLSPGKAETLFHGTPILLRGSRIFAGNVFDNSNIYGSQQNNNGSSSITAEHVVIGYLYTLICHLPDLLNPRPRAPRALTHGSPHHPDPGPRQSCRPAPGPGGDPVAGYIEGRLGVGGGVDRDDVMIGLHGAYVRSTRGEDSADVFGAFATHCVARAGSSSGWTK</sequence>
<dbReference type="GeneID" id="70128182"/>
<dbReference type="EMBL" id="JAGPXC010000001">
    <property type="protein sequence ID" value="KAH6660697.1"/>
    <property type="molecule type" value="Genomic_DNA"/>
</dbReference>
<dbReference type="AlphaFoldDB" id="A0A9P8UYT9"/>